<reference evidence="2 3" key="1">
    <citation type="journal article" date="2018" name="Mol. Biol. Evol.">
        <title>Broad Genomic Sampling Reveals a Smut Pathogenic Ancestry of the Fungal Clade Ustilaginomycotina.</title>
        <authorList>
            <person name="Kijpornyongpan T."/>
            <person name="Mondo S.J."/>
            <person name="Barry K."/>
            <person name="Sandor L."/>
            <person name="Lee J."/>
            <person name="Lipzen A."/>
            <person name="Pangilinan J."/>
            <person name="LaButti K."/>
            <person name="Hainaut M."/>
            <person name="Henrissat B."/>
            <person name="Grigoriev I.V."/>
            <person name="Spatafora J.W."/>
            <person name="Aime M.C."/>
        </authorList>
    </citation>
    <scope>NUCLEOTIDE SEQUENCE [LARGE SCALE GENOMIC DNA]</scope>
    <source>
        <strain evidence="2 3">MCA 3882</strain>
    </source>
</reference>
<dbReference type="OrthoDB" id="3366627at2759"/>
<evidence type="ECO:0000313" key="2">
    <source>
        <dbReference type="EMBL" id="PWN38109.1"/>
    </source>
</evidence>
<feature type="compositionally biased region" description="Polar residues" evidence="1">
    <location>
        <begin position="374"/>
        <end position="383"/>
    </location>
</feature>
<protein>
    <submittedName>
        <fullName evidence="2">Uncharacterized protein</fullName>
    </submittedName>
</protein>
<feature type="region of interest" description="Disordered" evidence="1">
    <location>
        <begin position="155"/>
        <end position="436"/>
    </location>
</feature>
<accession>A0A316VKG0</accession>
<name>A0A316VKG0_9BASI</name>
<evidence type="ECO:0000313" key="3">
    <source>
        <dbReference type="Proteomes" id="UP000245771"/>
    </source>
</evidence>
<feature type="compositionally biased region" description="Polar residues" evidence="1">
    <location>
        <begin position="73"/>
        <end position="85"/>
    </location>
</feature>
<gene>
    <name evidence="2" type="ORF">FA14DRAFT_153445</name>
</gene>
<sequence length="472" mass="49110">MPLFKSLRSKSSLKSSSASILSENDKPSDFGPRSPSNATYSSKKASDFNSISRNGNKNTYASGLPSSPSAASVRTNQSNAVQAQPPNLMEVVTPSESYSSMPKPSELFAGKGVQWETVKLAGPGSSPAVQERNTQNNTEDLQAFLKQRRQWKPTFVTEETIPRSTAPTDLNKLSFTSPDTTLNSKGGLMSFEDLDKSHQRKQQLLSDHPLGDSLWESPETSKAGAAKAGASESTAKTAPARPAELAQKRTSSFKLGRKNTNPPAASAPVAPSRTSSTQQVINSTKTAIASTAATNEASSNSAVPSYPTDYAAQQKQDAGLAKTVAPDKNGSANLPPPITSTPASEGHSNVISQPAATTVQNSEHLKATDGPANDPTNVRQSIDTAGGFATPEGNSRPVSSHDLATSANSNTSNGDAQGLSAQVAHPETVVEEPTTPTVAKISTVRSDLDATPVKQTPTTAAAAAAAIPTSNA</sequence>
<feature type="compositionally biased region" description="Polar residues" evidence="1">
    <location>
        <begin position="162"/>
        <end position="184"/>
    </location>
</feature>
<feature type="compositionally biased region" description="Polar residues" evidence="1">
    <location>
        <begin position="34"/>
        <end position="61"/>
    </location>
</feature>
<dbReference type="RefSeq" id="XP_025358411.1">
    <property type="nucleotide sequence ID" value="XM_025497597.1"/>
</dbReference>
<feature type="compositionally biased region" description="Low complexity" evidence="1">
    <location>
        <begin position="220"/>
        <end position="238"/>
    </location>
</feature>
<dbReference type="AlphaFoldDB" id="A0A316VKG0"/>
<dbReference type="InParanoid" id="A0A316VKG0"/>
<organism evidence="2 3">
    <name type="scientific">Meira miltonrushii</name>
    <dbReference type="NCBI Taxonomy" id="1280837"/>
    <lineage>
        <taxon>Eukaryota</taxon>
        <taxon>Fungi</taxon>
        <taxon>Dikarya</taxon>
        <taxon>Basidiomycota</taxon>
        <taxon>Ustilaginomycotina</taxon>
        <taxon>Exobasidiomycetes</taxon>
        <taxon>Exobasidiales</taxon>
        <taxon>Brachybasidiaceae</taxon>
        <taxon>Meira</taxon>
    </lineage>
</organism>
<feature type="compositionally biased region" description="Polar residues" evidence="1">
    <location>
        <begin position="248"/>
        <end position="261"/>
    </location>
</feature>
<evidence type="ECO:0000256" key="1">
    <source>
        <dbReference type="SAM" id="MobiDB-lite"/>
    </source>
</evidence>
<dbReference type="Proteomes" id="UP000245771">
    <property type="component" value="Unassembled WGS sequence"/>
</dbReference>
<feature type="region of interest" description="Disordered" evidence="1">
    <location>
        <begin position="1"/>
        <end position="88"/>
    </location>
</feature>
<feature type="compositionally biased region" description="Low complexity" evidence="1">
    <location>
        <begin position="1"/>
        <end position="22"/>
    </location>
</feature>
<feature type="compositionally biased region" description="Polar residues" evidence="1">
    <location>
        <begin position="392"/>
        <end position="415"/>
    </location>
</feature>
<feature type="compositionally biased region" description="Polar residues" evidence="1">
    <location>
        <begin position="340"/>
        <end position="362"/>
    </location>
</feature>
<dbReference type="EMBL" id="KZ819602">
    <property type="protein sequence ID" value="PWN38109.1"/>
    <property type="molecule type" value="Genomic_DNA"/>
</dbReference>
<proteinExistence type="predicted"/>
<dbReference type="GeneID" id="37019378"/>
<dbReference type="STRING" id="1280837.A0A316VKG0"/>
<feature type="region of interest" description="Disordered" evidence="1">
    <location>
        <begin position="451"/>
        <end position="472"/>
    </location>
</feature>
<keyword evidence="3" id="KW-1185">Reference proteome</keyword>
<feature type="compositionally biased region" description="Low complexity" evidence="1">
    <location>
        <begin position="262"/>
        <end position="302"/>
    </location>
</feature>